<name>A0ABS3CNM1_9ALTE</name>
<evidence type="ECO:0000313" key="2">
    <source>
        <dbReference type="Proteomes" id="UP000663992"/>
    </source>
</evidence>
<dbReference type="Proteomes" id="UP000663992">
    <property type="component" value="Unassembled WGS sequence"/>
</dbReference>
<reference evidence="1 2" key="1">
    <citation type="submission" date="2021-03" db="EMBL/GenBank/DDBJ databases">
        <title>novel species isolated from a fishpond in China.</title>
        <authorList>
            <person name="Lu H."/>
            <person name="Cai Z."/>
        </authorList>
    </citation>
    <scope>NUCLEOTIDE SEQUENCE [LARGE SCALE GENOMIC DNA]</scope>
    <source>
        <strain evidence="1 2">Y57</strain>
    </source>
</reference>
<gene>
    <name evidence="1" type="ORF">J0A65_02445</name>
</gene>
<proteinExistence type="predicted"/>
<comment type="caution">
    <text evidence="1">The sequence shown here is derived from an EMBL/GenBank/DDBJ whole genome shotgun (WGS) entry which is preliminary data.</text>
</comment>
<dbReference type="PROSITE" id="PS51257">
    <property type="entry name" value="PROKAR_LIPOPROTEIN"/>
    <property type="match status" value="1"/>
</dbReference>
<dbReference type="RefSeq" id="WP_206592543.1">
    <property type="nucleotide sequence ID" value="NZ_JAFKCS010000002.1"/>
</dbReference>
<organism evidence="1 2">
    <name type="scientific">Bowmanella yangjiangensis</name>
    <dbReference type="NCBI Taxonomy" id="2811230"/>
    <lineage>
        <taxon>Bacteria</taxon>
        <taxon>Pseudomonadati</taxon>
        <taxon>Pseudomonadota</taxon>
        <taxon>Gammaproteobacteria</taxon>
        <taxon>Alteromonadales</taxon>
        <taxon>Alteromonadaceae</taxon>
        <taxon>Bowmanella</taxon>
    </lineage>
</organism>
<accession>A0ABS3CNM1</accession>
<dbReference type="EMBL" id="JAFKCS010000002">
    <property type="protein sequence ID" value="MBN7818704.1"/>
    <property type="molecule type" value="Genomic_DNA"/>
</dbReference>
<protein>
    <recommendedName>
        <fullName evidence="3">Lipoprotein</fullName>
    </recommendedName>
</protein>
<evidence type="ECO:0008006" key="3">
    <source>
        <dbReference type="Google" id="ProtNLM"/>
    </source>
</evidence>
<sequence length="187" mass="20671">MIRILSILSLFLLIGCATPPEVKQLSIKQIEYFNLALSATSMQSEALIMATEKLVEDAKSRIDSEEKAAKLRLTTLVQRGGLDQSQAETVVKQISELSSQATASKKKLDEDIKSIKDKTNELNVYLKKMKDVHIALDSYIESEKAGEMFVNDVLNQPSVKTMLSQLNDLTPKIEEGLSQLTSLLGAL</sequence>
<keyword evidence="2" id="KW-1185">Reference proteome</keyword>
<evidence type="ECO:0000313" key="1">
    <source>
        <dbReference type="EMBL" id="MBN7818704.1"/>
    </source>
</evidence>